<dbReference type="STRING" id="529884.Rhola_00006650"/>
<accession>A0A060JFX5</accession>
<keyword evidence="2" id="KW-1185">Reference proteome</keyword>
<protein>
    <submittedName>
        <fullName evidence="1">Translation initiation inhibitor, yjgF family</fullName>
    </submittedName>
</protein>
<dbReference type="eggNOG" id="COG0251">
    <property type="taxonomic scope" value="Bacteria"/>
</dbReference>
<name>A0A060JFX5_9MICO</name>
<dbReference type="KEGG" id="rla:Rhola_00006650"/>
<sequence>MAADKLISSGGPWESVIGYSRATVAGEYVHVSGSTATVDGELQHKGDAYGQTLVTLKEVIAKALAQVGYGLEDVVRSRVYLANADDMDAVGKAHGEIFGEIRPAATMLAGIQFINKDMLVEIEVDAWKRA</sequence>
<dbReference type="Pfam" id="PF01042">
    <property type="entry name" value="Ribonuc_L-PSP"/>
    <property type="match status" value="1"/>
</dbReference>
<evidence type="ECO:0000313" key="2">
    <source>
        <dbReference type="Proteomes" id="UP000067708"/>
    </source>
</evidence>
<dbReference type="AlphaFoldDB" id="A0A060JFX5"/>
<dbReference type="Gene3D" id="3.30.1330.40">
    <property type="entry name" value="RutC-like"/>
    <property type="match status" value="1"/>
</dbReference>
<dbReference type="HOGENOM" id="CLU_100715_5_1_11"/>
<dbReference type="SUPFAM" id="SSF55298">
    <property type="entry name" value="YjgF-like"/>
    <property type="match status" value="1"/>
</dbReference>
<dbReference type="PANTHER" id="PTHR43857">
    <property type="entry name" value="BLR7761 PROTEIN"/>
    <property type="match status" value="1"/>
</dbReference>
<dbReference type="PATRIC" id="fig|529884.3.peg.632"/>
<dbReference type="OrthoDB" id="9799840at2"/>
<organism evidence="1 2">
    <name type="scientific">Rhodoluna lacicola</name>
    <dbReference type="NCBI Taxonomy" id="529884"/>
    <lineage>
        <taxon>Bacteria</taxon>
        <taxon>Bacillati</taxon>
        <taxon>Actinomycetota</taxon>
        <taxon>Actinomycetes</taxon>
        <taxon>Micrococcales</taxon>
        <taxon>Microbacteriaceae</taxon>
        <taxon>Luna cluster</taxon>
        <taxon>Luna-1 subcluster</taxon>
        <taxon>Rhodoluna</taxon>
    </lineage>
</organism>
<dbReference type="InterPro" id="IPR006175">
    <property type="entry name" value="YjgF/YER057c/UK114"/>
</dbReference>
<dbReference type="Proteomes" id="UP000067708">
    <property type="component" value="Chromosome"/>
</dbReference>
<dbReference type="PANTHER" id="PTHR43857:SF1">
    <property type="entry name" value="YJGH FAMILY PROTEIN"/>
    <property type="match status" value="1"/>
</dbReference>
<proteinExistence type="predicted"/>
<dbReference type="CDD" id="cd06154">
    <property type="entry name" value="YjgF_YER057c_UK114_like_6"/>
    <property type="match status" value="1"/>
</dbReference>
<dbReference type="InterPro" id="IPR035959">
    <property type="entry name" value="RutC-like_sf"/>
</dbReference>
<dbReference type="RefSeq" id="WP_038502325.1">
    <property type="nucleotide sequence ID" value="NZ_AP026911.1"/>
</dbReference>
<evidence type="ECO:0000313" key="1">
    <source>
        <dbReference type="EMBL" id="AIC47472.1"/>
    </source>
</evidence>
<gene>
    <name evidence="1" type="ORF">Rhola_00006650</name>
</gene>
<dbReference type="EMBL" id="CP007490">
    <property type="protein sequence ID" value="AIC47472.1"/>
    <property type="molecule type" value="Genomic_DNA"/>
</dbReference>
<reference evidence="1 2" key="1">
    <citation type="journal article" date="2014" name="Int. J. Syst. Evol. Microbiol.">
        <title>Rhodoluna lacicola gen. nov., sp. nov., a planktonic freshwater bacterium with stream-lined genome.</title>
        <authorList>
            <person name="Hahn M."/>
            <person name="Schmidt J."/>
            <person name="Taipale S.J."/>
            <person name="Doolittle W.F."/>
            <person name="Koll U."/>
        </authorList>
    </citation>
    <scope>NUCLEOTIDE SEQUENCE [LARGE SCALE GENOMIC DNA]</scope>
    <source>
        <strain evidence="1 2">MWH-Ta8</strain>
    </source>
</reference>